<keyword evidence="1" id="KW-0472">Membrane</keyword>
<keyword evidence="1" id="KW-1133">Transmembrane helix</keyword>
<feature type="transmembrane region" description="Helical" evidence="1">
    <location>
        <begin position="12"/>
        <end position="31"/>
    </location>
</feature>
<proteinExistence type="predicted"/>
<feature type="transmembrane region" description="Helical" evidence="1">
    <location>
        <begin position="264"/>
        <end position="284"/>
    </location>
</feature>
<organism evidence="2 3">
    <name type="scientific">Fredinandcohnia salidurans</name>
    <dbReference type="NCBI Taxonomy" id="2595041"/>
    <lineage>
        <taxon>Bacteria</taxon>
        <taxon>Bacillati</taxon>
        <taxon>Bacillota</taxon>
        <taxon>Bacilli</taxon>
        <taxon>Bacillales</taxon>
        <taxon>Bacillaceae</taxon>
        <taxon>Fredinandcohnia</taxon>
    </lineage>
</organism>
<keyword evidence="1" id="KW-0812">Transmembrane</keyword>
<evidence type="ECO:0000313" key="2">
    <source>
        <dbReference type="EMBL" id="MFD1777695.1"/>
    </source>
</evidence>
<feature type="transmembrane region" description="Helical" evidence="1">
    <location>
        <begin position="37"/>
        <end position="55"/>
    </location>
</feature>
<feature type="transmembrane region" description="Helical" evidence="1">
    <location>
        <begin position="139"/>
        <end position="158"/>
    </location>
</feature>
<sequence length="405" mass="45857">MRFSQSLLKSYQYVMEMILLYVLLMLFYIHTDYLPPIIPFLFLTGIGAVIIAFLLSLMKSNTPYFFIMLIVPLLALVSSEIGLSFGQSIVIAAVVCYRIIIHYHKNPKLTEAMILNGSLLFGGLTYFAAKVQGYVHSDLILYLLVTQLLFFMIGKILNSVSTSSLVKKTIATKQNTRSVVGLFSGLFVGAIGVAVIFPIVLVKGLSLITSIIGTGFYWVSKPLFNAVENIDSYRGSQGESVGTLNWEETEKKNPLFELIGSFDIWFYLSILGLLLLAVILFFLAKKRFVKEAAVVGDVYQYATITEGVTSSTAKWRRPKRQTPQIKVRKLILELEVLAAKHGFGRYHHESVSEWLGRNHFLDYRLVELYERVRYGDEVLTDEENKACEEIVQKVKEKIKSLKKLK</sequence>
<feature type="transmembrane region" description="Helical" evidence="1">
    <location>
        <begin position="113"/>
        <end position="133"/>
    </location>
</feature>
<keyword evidence="3" id="KW-1185">Reference proteome</keyword>
<dbReference type="EMBL" id="JBHUEK010000007">
    <property type="protein sequence ID" value="MFD1777695.1"/>
    <property type="molecule type" value="Genomic_DNA"/>
</dbReference>
<feature type="transmembrane region" description="Helical" evidence="1">
    <location>
        <begin position="62"/>
        <end position="79"/>
    </location>
</feature>
<reference evidence="3" key="1">
    <citation type="journal article" date="2019" name="Int. J. Syst. Evol. Microbiol.">
        <title>The Global Catalogue of Microorganisms (GCM) 10K type strain sequencing project: providing services to taxonomists for standard genome sequencing and annotation.</title>
        <authorList>
            <consortium name="The Broad Institute Genomics Platform"/>
            <consortium name="The Broad Institute Genome Sequencing Center for Infectious Disease"/>
            <person name="Wu L."/>
            <person name="Ma J."/>
        </authorList>
    </citation>
    <scope>NUCLEOTIDE SEQUENCE [LARGE SCALE GENOMIC DNA]</scope>
    <source>
        <strain evidence="3">CCUG 15531</strain>
    </source>
</reference>
<feature type="transmembrane region" description="Helical" evidence="1">
    <location>
        <begin position="85"/>
        <end position="101"/>
    </location>
</feature>
<feature type="transmembrane region" description="Helical" evidence="1">
    <location>
        <begin position="179"/>
        <end position="201"/>
    </location>
</feature>
<evidence type="ECO:0000256" key="1">
    <source>
        <dbReference type="SAM" id="Phobius"/>
    </source>
</evidence>
<comment type="caution">
    <text evidence="2">The sequence shown here is derived from an EMBL/GenBank/DDBJ whole genome shotgun (WGS) entry which is preliminary data.</text>
</comment>
<name>A0ABW4MMQ7_9BACI</name>
<accession>A0ABW4MMQ7</accession>
<gene>
    <name evidence="2" type="ORF">ACFSFW_03375</name>
</gene>
<protein>
    <submittedName>
        <fullName evidence="2">DUF4129 domain-containing protein</fullName>
    </submittedName>
</protein>
<dbReference type="Proteomes" id="UP001597227">
    <property type="component" value="Unassembled WGS sequence"/>
</dbReference>
<evidence type="ECO:0000313" key="3">
    <source>
        <dbReference type="Proteomes" id="UP001597227"/>
    </source>
</evidence>
<dbReference type="RefSeq" id="WP_388035239.1">
    <property type="nucleotide sequence ID" value="NZ_JBHUEK010000007.1"/>
</dbReference>